<keyword evidence="6" id="KW-0539">Nucleus</keyword>
<dbReference type="Pfam" id="PF00249">
    <property type="entry name" value="Myb_DNA-binding"/>
    <property type="match status" value="1"/>
</dbReference>
<keyword evidence="5" id="KW-0804">Transcription</keyword>
<evidence type="ECO:0000256" key="6">
    <source>
        <dbReference type="ARBA" id="ARBA00023242"/>
    </source>
</evidence>
<dbReference type="GO" id="GO:0003677">
    <property type="term" value="F:DNA binding"/>
    <property type="evidence" value="ECO:0007669"/>
    <property type="project" value="UniProtKB-KW"/>
</dbReference>
<evidence type="ECO:0000256" key="1">
    <source>
        <dbReference type="ARBA" id="ARBA00004123"/>
    </source>
</evidence>
<evidence type="ECO:0000256" key="4">
    <source>
        <dbReference type="ARBA" id="ARBA00023125"/>
    </source>
</evidence>
<dbReference type="SMART" id="SM00717">
    <property type="entry name" value="SANT"/>
    <property type="match status" value="1"/>
</dbReference>
<dbReference type="InterPro" id="IPR051953">
    <property type="entry name" value="Plant_SW-associated_TFs"/>
</dbReference>
<evidence type="ECO:0000256" key="7">
    <source>
        <dbReference type="SAM" id="MobiDB-lite"/>
    </source>
</evidence>
<feature type="compositionally biased region" description="Low complexity" evidence="7">
    <location>
        <begin position="137"/>
        <end position="151"/>
    </location>
</feature>
<evidence type="ECO:0000256" key="5">
    <source>
        <dbReference type="ARBA" id="ARBA00023163"/>
    </source>
</evidence>
<evidence type="ECO:0000259" key="9">
    <source>
        <dbReference type="PROSITE" id="PS51294"/>
    </source>
</evidence>
<feature type="region of interest" description="Disordered" evidence="7">
    <location>
        <begin position="74"/>
        <end position="100"/>
    </location>
</feature>
<name>A0A9I9EK70_CUCME</name>
<dbReference type="SUPFAM" id="SSF46689">
    <property type="entry name" value="Homeodomain-like"/>
    <property type="match status" value="1"/>
</dbReference>
<sequence length="285" mass="32786">LLRCGKSCRLRWINYLRPDVKRGNFTEDEEETIIKLHKTWGNKWSKIASRLPGRTDNEIKNVWNTHLKKRLIPTTKVVSEDSSDEPKESSPTTSSSSFSSSFSLVFSNQTQNIETEQLNKTNSINNNNNLFCPKPKTTSSLSTNTSNSNSSWPQNHFDFAEEVEKNKENTQLELESESQSNSIGIEIPLEFDKDFWNMLDLDIDLFESNEVDQNYCQGSNFGVQKNQDFENHKWFKYLENELGLNRPPEPDGRAGVDDTTTEDRLLEDNVDPCMAYFADGFTQQL</sequence>
<keyword evidence="3" id="KW-0805">Transcription regulation</keyword>
<dbReference type="PANTHER" id="PTHR47997">
    <property type="entry name" value="MYB DOMAIN PROTEIN 55"/>
    <property type="match status" value="1"/>
</dbReference>
<dbReference type="InterPro" id="IPR001005">
    <property type="entry name" value="SANT/Myb"/>
</dbReference>
<dbReference type="EnsemblPlants" id="MELO3C034877.2.1">
    <property type="protein sequence ID" value="MELO3C034877.2.1"/>
    <property type="gene ID" value="MELO3C034877.2"/>
</dbReference>
<evidence type="ECO:0000256" key="3">
    <source>
        <dbReference type="ARBA" id="ARBA00023015"/>
    </source>
</evidence>
<dbReference type="InterPro" id="IPR017930">
    <property type="entry name" value="Myb_dom"/>
</dbReference>
<proteinExistence type="predicted"/>
<feature type="compositionally biased region" description="Low complexity" evidence="7">
    <location>
        <begin position="89"/>
        <end position="100"/>
    </location>
</feature>
<dbReference type="CDD" id="cd00167">
    <property type="entry name" value="SANT"/>
    <property type="match status" value="1"/>
</dbReference>
<dbReference type="PROSITE" id="PS50090">
    <property type="entry name" value="MYB_LIKE"/>
    <property type="match status" value="1"/>
</dbReference>
<feature type="region of interest" description="Disordered" evidence="7">
    <location>
        <begin position="118"/>
        <end position="154"/>
    </location>
</feature>
<feature type="domain" description="Myb-like" evidence="8">
    <location>
        <begin position="17"/>
        <end position="67"/>
    </location>
</feature>
<dbReference type="AlphaFoldDB" id="A0A9I9EK70"/>
<keyword evidence="2" id="KW-0677">Repeat</keyword>
<evidence type="ECO:0000313" key="10">
    <source>
        <dbReference type="EnsemblPlants" id="MELO3C034877.2.1"/>
    </source>
</evidence>
<comment type="subcellular location">
    <subcellularLocation>
        <location evidence="1">Nucleus</location>
    </subcellularLocation>
</comment>
<evidence type="ECO:0000256" key="2">
    <source>
        <dbReference type="ARBA" id="ARBA00022737"/>
    </source>
</evidence>
<reference evidence="10" key="1">
    <citation type="submission" date="2023-03" db="UniProtKB">
        <authorList>
            <consortium name="EnsemblPlants"/>
        </authorList>
    </citation>
    <scope>IDENTIFICATION</scope>
</reference>
<dbReference type="PROSITE" id="PS51294">
    <property type="entry name" value="HTH_MYB"/>
    <property type="match status" value="1"/>
</dbReference>
<dbReference type="PANTHER" id="PTHR47997:SF75">
    <property type="entry name" value="MYB DOMAIN PROTEIN 55"/>
    <property type="match status" value="1"/>
</dbReference>
<dbReference type="GO" id="GO:0005634">
    <property type="term" value="C:nucleus"/>
    <property type="evidence" value="ECO:0007669"/>
    <property type="project" value="UniProtKB-SubCell"/>
</dbReference>
<protein>
    <submittedName>
        <fullName evidence="10">Uncharacterized protein</fullName>
    </submittedName>
</protein>
<evidence type="ECO:0000259" key="8">
    <source>
        <dbReference type="PROSITE" id="PS50090"/>
    </source>
</evidence>
<dbReference type="Gene3D" id="1.10.10.60">
    <property type="entry name" value="Homeodomain-like"/>
    <property type="match status" value="2"/>
</dbReference>
<dbReference type="InterPro" id="IPR009057">
    <property type="entry name" value="Homeodomain-like_sf"/>
</dbReference>
<feature type="compositionally biased region" description="Low complexity" evidence="7">
    <location>
        <begin position="119"/>
        <end position="129"/>
    </location>
</feature>
<feature type="domain" description="HTH myb-type" evidence="9">
    <location>
        <begin position="17"/>
        <end position="71"/>
    </location>
</feature>
<accession>A0A9I9EK70</accession>
<organism evidence="10">
    <name type="scientific">Cucumis melo</name>
    <name type="common">Muskmelon</name>
    <dbReference type="NCBI Taxonomy" id="3656"/>
    <lineage>
        <taxon>Eukaryota</taxon>
        <taxon>Viridiplantae</taxon>
        <taxon>Streptophyta</taxon>
        <taxon>Embryophyta</taxon>
        <taxon>Tracheophyta</taxon>
        <taxon>Spermatophyta</taxon>
        <taxon>Magnoliopsida</taxon>
        <taxon>eudicotyledons</taxon>
        <taxon>Gunneridae</taxon>
        <taxon>Pentapetalae</taxon>
        <taxon>rosids</taxon>
        <taxon>fabids</taxon>
        <taxon>Cucurbitales</taxon>
        <taxon>Cucurbitaceae</taxon>
        <taxon>Benincaseae</taxon>
        <taxon>Cucumis</taxon>
    </lineage>
</organism>
<keyword evidence="4" id="KW-0238">DNA-binding</keyword>